<feature type="region of interest" description="Disordered" evidence="1">
    <location>
        <begin position="74"/>
        <end position="122"/>
    </location>
</feature>
<proteinExistence type="predicted"/>
<accession>A0A9J6FG18</accession>
<comment type="caution">
    <text evidence="3">The sequence shown here is derived from an EMBL/GenBank/DDBJ whole genome shotgun (WGS) entry which is preliminary data.</text>
</comment>
<dbReference type="EMBL" id="JABSTR010000001">
    <property type="protein sequence ID" value="KAH9362034.1"/>
    <property type="molecule type" value="Genomic_DNA"/>
</dbReference>
<evidence type="ECO:0000313" key="4">
    <source>
        <dbReference type="Proteomes" id="UP000821853"/>
    </source>
</evidence>
<sequence>MYRWTKADARYRANAAGGGKLWKHRKWVDCLKRWLYAFGNMPSGLVRLIQPARERLWFIFEYVPAGKIAKIKSRGRPRAVEGTRRRVPGGGRVAPKEEEAEAAGTRRGGSSGREQRGVPARDRGLSAAMLPWGRRRLVRVQSQVLGSQSAERLSLAGAYSEDDRRAYASRSATAAPSQLGYDPVMAAEAPVMLVNVEVLDDDNRPPQARYSPVPKVAALKTTQEPLGVERSERERVERMERLERLEREEEPRWKRPVEQRPAAMTPPPAMSPIAAASPPPPPAQFLRPPFGVASPGGSRARLGGMSPAGSFARLPMGAVSPAGSRPRLMSPISPRSPSRQFLYGGPPLVRPSSSGRLTPMTPRSGSRSPSWPFMTDRQVIAARQYRRERHNLLEWIMTWVFVVTLAVVLLAILVFYASWQTRLDKKMQEHIYLLQKLSQAPRFESGLFQELHKIDLPTEVHLRTLLKTISEKRYIAGTETKSAVTEYVNMFMIDNKINRTKIATYVVTLSHPIQRDPNSVVLTDANYNVLMKFELDEPPHLGNDVQIYPAYSAYGRAGSTTGQVFYANRCFPEDLDALTIPAGINSAVLLCHYVQTEGPGFAVATAQKYQAAGVLLFAHPQDIATADKLNVYPRSWWMSDEAIRRAHVRRNEDTGDPTTPGYASRCEFTLIPRRAVR</sequence>
<dbReference type="PANTHER" id="PTHR10404">
    <property type="entry name" value="N-ACETYLATED-ALPHA-LINKED ACIDIC DIPEPTIDASE"/>
    <property type="match status" value="1"/>
</dbReference>
<organism evidence="3 4">
    <name type="scientific">Haemaphysalis longicornis</name>
    <name type="common">Bush tick</name>
    <dbReference type="NCBI Taxonomy" id="44386"/>
    <lineage>
        <taxon>Eukaryota</taxon>
        <taxon>Metazoa</taxon>
        <taxon>Ecdysozoa</taxon>
        <taxon>Arthropoda</taxon>
        <taxon>Chelicerata</taxon>
        <taxon>Arachnida</taxon>
        <taxon>Acari</taxon>
        <taxon>Parasitiformes</taxon>
        <taxon>Ixodida</taxon>
        <taxon>Ixodoidea</taxon>
        <taxon>Ixodidae</taxon>
        <taxon>Haemaphysalinae</taxon>
        <taxon>Haemaphysalis</taxon>
    </lineage>
</organism>
<dbReference type="Gene3D" id="3.40.630.10">
    <property type="entry name" value="Zn peptidases"/>
    <property type="match status" value="1"/>
</dbReference>
<protein>
    <submittedName>
        <fullName evidence="3">Uncharacterized protein</fullName>
    </submittedName>
</protein>
<gene>
    <name evidence="3" type="ORF">HPB48_014973</name>
</gene>
<dbReference type="VEuPathDB" id="VectorBase:HLOH_050108"/>
<feature type="region of interest" description="Disordered" evidence="1">
    <location>
        <begin position="246"/>
        <end position="266"/>
    </location>
</feature>
<keyword evidence="4" id="KW-1185">Reference proteome</keyword>
<dbReference type="InterPro" id="IPR046450">
    <property type="entry name" value="PA_dom_sf"/>
</dbReference>
<evidence type="ECO:0000256" key="2">
    <source>
        <dbReference type="SAM" id="Phobius"/>
    </source>
</evidence>
<keyword evidence="2" id="KW-0812">Transmembrane</keyword>
<dbReference type="Proteomes" id="UP000821853">
    <property type="component" value="Chromosome 1"/>
</dbReference>
<dbReference type="PANTHER" id="PTHR10404:SF46">
    <property type="entry name" value="VACUOLAR PROTEIN SORTING-ASSOCIATED PROTEIN 70"/>
    <property type="match status" value="1"/>
</dbReference>
<reference evidence="3 4" key="1">
    <citation type="journal article" date="2020" name="Cell">
        <title>Large-Scale Comparative Analyses of Tick Genomes Elucidate Their Genetic Diversity and Vector Capacities.</title>
        <authorList>
            <consortium name="Tick Genome and Microbiome Consortium (TIGMIC)"/>
            <person name="Jia N."/>
            <person name="Wang J."/>
            <person name="Shi W."/>
            <person name="Du L."/>
            <person name="Sun Y."/>
            <person name="Zhan W."/>
            <person name="Jiang J.F."/>
            <person name="Wang Q."/>
            <person name="Zhang B."/>
            <person name="Ji P."/>
            <person name="Bell-Sakyi L."/>
            <person name="Cui X.M."/>
            <person name="Yuan T.T."/>
            <person name="Jiang B.G."/>
            <person name="Yang W.F."/>
            <person name="Lam T.T."/>
            <person name="Chang Q.C."/>
            <person name="Ding S.J."/>
            <person name="Wang X.J."/>
            <person name="Zhu J.G."/>
            <person name="Ruan X.D."/>
            <person name="Zhao L."/>
            <person name="Wei J.T."/>
            <person name="Ye R.Z."/>
            <person name="Que T.C."/>
            <person name="Du C.H."/>
            <person name="Zhou Y.H."/>
            <person name="Cheng J.X."/>
            <person name="Dai P.F."/>
            <person name="Guo W.B."/>
            <person name="Han X.H."/>
            <person name="Huang E.J."/>
            <person name="Li L.F."/>
            <person name="Wei W."/>
            <person name="Gao Y.C."/>
            <person name="Liu J.Z."/>
            <person name="Shao H.Z."/>
            <person name="Wang X."/>
            <person name="Wang C.C."/>
            <person name="Yang T.C."/>
            <person name="Huo Q.B."/>
            <person name="Li W."/>
            <person name="Chen H.Y."/>
            <person name="Chen S.E."/>
            <person name="Zhou L.G."/>
            <person name="Ni X.B."/>
            <person name="Tian J.H."/>
            <person name="Sheng Y."/>
            <person name="Liu T."/>
            <person name="Pan Y.S."/>
            <person name="Xia L.Y."/>
            <person name="Li J."/>
            <person name="Zhao F."/>
            <person name="Cao W.C."/>
        </authorList>
    </citation>
    <scope>NUCLEOTIDE SEQUENCE [LARGE SCALE GENOMIC DNA]</scope>
    <source>
        <strain evidence="3">HaeL-2018</strain>
    </source>
</reference>
<dbReference type="Gene3D" id="3.50.30.30">
    <property type="match status" value="1"/>
</dbReference>
<feature type="compositionally biased region" description="Basic and acidic residues" evidence="1">
    <location>
        <begin position="113"/>
        <end position="122"/>
    </location>
</feature>
<dbReference type="GO" id="GO:0004180">
    <property type="term" value="F:carboxypeptidase activity"/>
    <property type="evidence" value="ECO:0007669"/>
    <property type="project" value="TreeGrafter"/>
</dbReference>
<dbReference type="SUPFAM" id="SSF52025">
    <property type="entry name" value="PA domain"/>
    <property type="match status" value="1"/>
</dbReference>
<name>A0A9J6FG18_HAELO</name>
<dbReference type="AlphaFoldDB" id="A0A9J6FG18"/>
<evidence type="ECO:0000313" key="3">
    <source>
        <dbReference type="EMBL" id="KAH9362034.1"/>
    </source>
</evidence>
<feature type="transmembrane region" description="Helical" evidence="2">
    <location>
        <begin position="392"/>
        <end position="419"/>
    </location>
</feature>
<keyword evidence="2" id="KW-0472">Membrane</keyword>
<evidence type="ECO:0000256" key="1">
    <source>
        <dbReference type="SAM" id="MobiDB-lite"/>
    </source>
</evidence>
<keyword evidence="2" id="KW-1133">Transmembrane helix</keyword>
<dbReference type="InterPro" id="IPR039373">
    <property type="entry name" value="Peptidase_M28B"/>
</dbReference>
<feature type="compositionally biased region" description="Basic and acidic residues" evidence="1">
    <location>
        <begin position="246"/>
        <end position="258"/>
    </location>
</feature>
<dbReference type="OrthoDB" id="6509476at2759"/>